<dbReference type="Gene3D" id="3.30.40.10">
    <property type="entry name" value="Zinc/RING finger domain, C3HC4 (zinc finger)"/>
    <property type="match status" value="1"/>
</dbReference>
<keyword evidence="9" id="KW-0479">Metal-binding</keyword>
<dbReference type="PANTHER" id="PTHR11685">
    <property type="entry name" value="RBR FAMILY RING FINGER AND IBR DOMAIN-CONTAINING"/>
    <property type="match status" value="1"/>
</dbReference>
<dbReference type="GO" id="GO:0016567">
    <property type="term" value="P:protein ubiquitination"/>
    <property type="evidence" value="ECO:0007669"/>
    <property type="project" value="InterPro"/>
</dbReference>
<gene>
    <name evidence="18" type="ORF">SLEP1_g38726</name>
</gene>
<dbReference type="Pfam" id="PF21235">
    <property type="entry name" value="UBA_ARI1"/>
    <property type="match status" value="1"/>
</dbReference>
<evidence type="ECO:0000256" key="14">
    <source>
        <dbReference type="PROSITE-ProRule" id="PRU00175"/>
    </source>
</evidence>
<accession>A0AAV5KY20</accession>
<dbReference type="SMART" id="SM00647">
    <property type="entry name" value="IBR"/>
    <property type="match status" value="2"/>
</dbReference>
<evidence type="ECO:0000259" key="16">
    <source>
        <dbReference type="PROSITE" id="PS50089"/>
    </source>
</evidence>
<comment type="caution">
    <text evidence="18">The sequence shown here is derived from an EMBL/GenBank/DDBJ whole genome shotgun (WGS) entry which is preliminary data.</text>
</comment>
<dbReference type="EC" id="2.3.2.31" evidence="6"/>
<dbReference type="Pfam" id="PF19422">
    <property type="entry name" value="Ariadne"/>
    <property type="match status" value="1"/>
</dbReference>
<dbReference type="SUPFAM" id="SSF57850">
    <property type="entry name" value="RING/U-box"/>
    <property type="match status" value="3"/>
</dbReference>
<keyword evidence="8" id="KW-0808">Transferase</keyword>
<comment type="similarity">
    <text evidence="5">Belongs to the RBR family. Ariadne subfamily.</text>
</comment>
<evidence type="ECO:0000256" key="3">
    <source>
        <dbReference type="ARBA" id="ARBA00003976"/>
    </source>
</evidence>
<evidence type="ECO:0000256" key="2">
    <source>
        <dbReference type="ARBA" id="ARBA00001947"/>
    </source>
</evidence>
<feature type="region of interest" description="Disordered" evidence="15">
    <location>
        <begin position="500"/>
        <end position="524"/>
    </location>
</feature>
<keyword evidence="10" id="KW-0677">Repeat</keyword>
<evidence type="ECO:0000256" key="11">
    <source>
        <dbReference type="ARBA" id="ARBA00022771"/>
    </source>
</evidence>
<evidence type="ECO:0000259" key="17">
    <source>
        <dbReference type="PROSITE" id="PS51873"/>
    </source>
</evidence>
<feature type="compositionally biased region" description="Acidic residues" evidence="15">
    <location>
        <begin position="1"/>
        <end position="35"/>
    </location>
</feature>
<name>A0AAV5KY20_9ROSI</name>
<evidence type="ECO:0000256" key="5">
    <source>
        <dbReference type="ARBA" id="ARBA00005884"/>
    </source>
</evidence>
<evidence type="ECO:0000313" key="19">
    <source>
        <dbReference type="Proteomes" id="UP001054252"/>
    </source>
</evidence>
<dbReference type="FunFam" id="3.30.40.10:FF:000019">
    <property type="entry name" value="RBR-type E3 ubiquitin transferase"/>
    <property type="match status" value="1"/>
</dbReference>
<dbReference type="GO" id="GO:0008270">
    <property type="term" value="F:zinc ion binding"/>
    <property type="evidence" value="ECO:0007669"/>
    <property type="project" value="UniProtKB-KW"/>
</dbReference>
<dbReference type="Proteomes" id="UP001054252">
    <property type="component" value="Unassembled WGS sequence"/>
</dbReference>
<dbReference type="Pfam" id="PF01485">
    <property type="entry name" value="IBR"/>
    <property type="match status" value="1"/>
</dbReference>
<comment type="catalytic activity">
    <reaction evidence="1">
        <text>[E2 ubiquitin-conjugating enzyme]-S-ubiquitinyl-L-cysteine + [acceptor protein]-L-lysine = [E2 ubiquitin-conjugating enzyme]-L-cysteine + [acceptor protein]-N(6)-ubiquitinyl-L-lysine.</text>
        <dbReference type="EC" id="2.3.2.31"/>
    </reaction>
</comment>
<dbReference type="InterPro" id="IPR013083">
    <property type="entry name" value="Znf_RING/FYVE/PHD"/>
</dbReference>
<dbReference type="EMBL" id="BPVZ01000084">
    <property type="protein sequence ID" value="GKV29834.1"/>
    <property type="molecule type" value="Genomic_DNA"/>
</dbReference>
<evidence type="ECO:0000256" key="4">
    <source>
        <dbReference type="ARBA" id="ARBA00004906"/>
    </source>
</evidence>
<evidence type="ECO:0000256" key="6">
    <source>
        <dbReference type="ARBA" id="ARBA00012251"/>
    </source>
</evidence>
<dbReference type="SMART" id="SM00547">
    <property type="entry name" value="ZnF_RBZ"/>
    <property type="match status" value="2"/>
</dbReference>
<keyword evidence="19" id="KW-1185">Reference proteome</keyword>
<evidence type="ECO:0000313" key="18">
    <source>
        <dbReference type="EMBL" id="GKV29834.1"/>
    </source>
</evidence>
<dbReference type="InterPro" id="IPR002867">
    <property type="entry name" value="IBR_dom"/>
</dbReference>
<evidence type="ECO:0000256" key="12">
    <source>
        <dbReference type="ARBA" id="ARBA00022786"/>
    </source>
</evidence>
<comment type="function">
    <text evidence="3">Might act as an E3 ubiquitin-protein ligase, or as part of E3 complex, which accepts ubiquitin from specific E2 ubiquitin-conjugating enzymes and then transfers it to substrates.</text>
</comment>
<dbReference type="CDD" id="cd20346">
    <property type="entry name" value="BRcat_RBR_ANKIB1"/>
    <property type="match status" value="1"/>
</dbReference>
<dbReference type="GO" id="GO:0061630">
    <property type="term" value="F:ubiquitin protein ligase activity"/>
    <property type="evidence" value="ECO:0007669"/>
    <property type="project" value="UniProtKB-EC"/>
</dbReference>
<feature type="region of interest" description="Disordered" evidence="15">
    <location>
        <begin position="1"/>
        <end position="39"/>
    </location>
</feature>
<sequence length="610" mass="70217">MDTDGEDFYAGNSDDDQEDHCTDGEDFFTGDSDDDQAYHDHDAGIEEEDIVCKPRDYITLTQPDIRRRMEDDVERVCAVLSVSKTEASTLLIHHNWNVSRVNDAWFADEGIREKVGLFERPVINSSESGDLIDCGICFESHPQRRIVTASCGHPYCTDCWRSYVSNAINDGPGCLILKCPHPSRCSAAVGRDMIDALATDGEREKYAQYLINSYVEGNKENTKWCPAPGCECAINFLQGENFDVSCQFSHLFCWNCTEEAHRPLDCKTVQKWMLKNSSESENMTYVLAFTKPCPKCRRPIEKNQGCNHMTCRQPCGHEFCWICLGDWKNHMCNRYAKQDEDRKREMAKEYLERYTHYFERWANNEKSMKQALDDLKKVQESQLEKLADVQCRTEISLNFLTDAWKQIVECRRILKWTYAYGYYLPEEEKTKRRLFEHLQGQAESELERLHYCAERELEPFLSTEGLSTEFLSFQHKLSGLTSVTKNYFEKMVTALENGLSDVHSSSTPSPSLPSNSDTFFESKRPRKKAKIEEQVNERIEGQRIDGLIFGTDLWSCRRCTYINESHAQVCQVCGTGPWSCDNCTYASNPRTATVCEMCSRPMDQGQRLDG</sequence>
<evidence type="ECO:0000256" key="7">
    <source>
        <dbReference type="ARBA" id="ARBA00017887"/>
    </source>
</evidence>
<feature type="compositionally biased region" description="Low complexity" evidence="15">
    <location>
        <begin position="504"/>
        <end position="516"/>
    </location>
</feature>
<dbReference type="InterPro" id="IPR048962">
    <property type="entry name" value="ARIH1-like_UBL"/>
</dbReference>
<evidence type="ECO:0000256" key="1">
    <source>
        <dbReference type="ARBA" id="ARBA00001798"/>
    </source>
</evidence>
<evidence type="ECO:0000256" key="13">
    <source>
        <dbReference type="ARBA" id="ARBA00022833"/>
    </source>
</evidence>
<dbReference type="FunFam" id="1.20.120.1750:FF:000027">
    <property type="entry name" value="RBR-type E3 ubiquitin transferase"/>
    <property type="match status" value="1"/>
</dbReference>
<dbReference type="SUPFAM" id="SSF90209">
    <property type="entry name" value="Ran binding protein zinc finger-like"/>
    <property type="match status" value="1"/>
</dbReference>
<dbReference type="InterPro" id="IPR044066">
    <property type="entry name" value="TRIAD_supradom"/>
</dbReference>
<dbReference type="PROSITE" id="PS01358">
    <property type="entry name" value="ZF_RANBP2_1"/>
    <property type="match status" value="1"/>
</dbReference>
<comment type="cofactor">
    <cofactor evidence="2">
        <name>Zn(2+)</name>
        <dbReference type="ChEBI" id="CHEBI:29105"/>
    </cofactor>
</comment>
<evidence type="ECO:0000256" key="15">
    <source>
        <dbReference type="SAM" id="MobiDB-lite"/>
    </source>
</evidence>
<feature type="domain" description="RING-type" evidence="16">
    <location>
        <begin position="134"/>
        <end position="180"/>
    </location>
</feature>
<proteinExistence type="inferred from homology"/>
<feature type="domain" description="RING-type" evidence="17">
    <location>
        <begin position="130"/>
        <end position="336"/>
    </location>
</feature>
<dbReference type="InterPro" id="IPR031127">
    <property type="entry name" value="E3_UB_ligase_RBR"/>
</dbReference>
<dbReference type="InterPro" id="IPR001876">
    <property type="entry name" value="Znf_RanBP2"/>
</dbReference>
<dbReference type="InterPro" id="IPR045840">
    <property type="entry name" value="Ariadne"/>
</dbReference>
<dbReference type="InterPro" id="IPR036443">
    <property type="entry name" value="Znf_RanBP2_sf"/>
</dbReference>
<dbReference type="PROSITE" id="PS51873">
    <property type="entry name" value="TRIAD"/>
    <property type="match status" value="1"/>
</dbReference>
<dbReference type="PROSITE" id="PS50089">
    <property type="entry name" value="ZF_RING_2"/>
    <property type="match status" value="1"/>
</dbReference>
<dbReference type="InterPro" id="IPR001841">
    <property type="entry name" value="Znf_RING"/>
</dbReference>
<dbReference type="Gene3D" id="1.20.120.1750">
    <property type="match status" value="1"/>
</dbReference>
<evidence type="ECO:0000256" key="10">
    <source>
        <dbReference type="ARBA" id="ARBA00022737"/>
    </source>
</evidence>
<protein>
    <recommendedName>
        <fullName evidence="7">RanBP-type and C3HC4-type zinc finger-containing protein 1</fullName>
        <ecNumber evidence="6">2.3.2.31</ecNumber>
    </recommendedName>
</protein>
<reference evidence="18 19" key="1">
    <citation type="journal article" date="2021" name="Commun. Biol.">
        <title>The genome of Shorea leprosula (Dipterocarpaceae) highlights the ecological relevance of drought in aseasonal tropical rainforests.</title>
        <authorList>
            <person name="Ng K.K.S."/>
            <person name="Kobayashi M.J."/>
            <person name="Fawcett J.A."/>
            <person name="Hatakeyama M."/>
            <person name="Paape T."/>
            <person name="Ng C.H."/>
            <person name="Ang C.C."/>
            <person name="Tnah L.H."/>
            <person name="Lee C.T."/>
            <person name="Nishiyama T."/>
            <person name="Sese J."/>
            <person name="O'Brien M.J."/>
            <person name="Copetti D."/>
            <person name="Mohd Noor M.I."/>
            <person name="Ong R.C."/>
            <person name="Putra M."/>
            <person name="Sireger I.Z."/>
            <person name="Indrioko S."/>
            <person name="Kosugi Y."/>
            <person name="Izuno A."/>
            <person name="Isagi Y."/>
            <person name="Lee S.L."/>
            <person name="Shimizu K.K."/>
        </authorList>
    </citation>
    <scope>NUCLEOTIDE SEQUENCE [LARGE SCALE GENOMIC DNA]</scope>
    <source>
        <strain evidence="18">214</strain>
    </source>
</reference>
<dbReference type="SMART" id="SM00184">
    <property type="entry name" value="RING"/>
    <property type="match status" value="2"/>
</dbReference>
<keyword evidence="13" id="KW-0862">Zinc</keyword>
<organism evidence="18 19">
    <name type="scientific">Rubroshorea leprosula</name>
    <dbReference type="NCBI Taxonomy" id="152421"/>
    <lineage>
        <taxon>Eukaryota</taxon>
        <taxon>Viridiplantae</taxon>
        <taxon>Streptophyta</taxon>
        <taxon>Embryophyta</taxon>
        <taxon>Tracheophyta</taxon>
        <taxon>Spermatophyta</taxon>
        <taxon>Magnoliopsida</taxon>
        <taxon>eudicotyledons</taxon>
        <taxon>Gunneridae</taxon>
        <taxon>Pentapetalae</taxon>
        <taxon>rosids</taxon>
        <taxon>malvids</taxon>
        <taxon>Malvales</taxon>
        <taxon>Dipterocarpaceae</taxon>
        <taxon>Rubroshorea</taxon>
    </lineage>
</organism>
<keyword evidence="12" id="KW-0833">Ubl conjugation pathway</keyword>
<comment type="pathway">
    <text evidence="4">Protein modification; protein ubiquitination.</text>
</comment>
<dbReference type="Pfam" id="PF22191">
    <property type="entry name" value="IBR_1"/>
    <property type="match status" value="1"/>
</dbReference>
<dbReference type="InterPro" id="IPR017907">
    <property type="entry name" value="Znf_RING_CS"/>
</dbReference>
<evidence type="ECO:0000256" key="8">
    <source>
        <dbReference type="ARBA" id="ARBA00022679"/>
    </source>
</evidence>
<keyword evidence="11 14" id="KW-0863">Zinc-finger</keyword>
<dbReference type="PROSITE" id="PS00518">
    <property type="entry name" value="ZF_RING_1"/>
    <property type="match status" value="1"/>
</dbReference>
<evidence type="ECO:0000256" key="9">
    <source>
        <dbReference type="ARBA" id="ARBA00022723"/>
    </source>
</evidence>
<dbReference type="AlphaFoldDB" id="A0AAV5KY20"/>